<dbReference type="PANTHER" id="PTHR47266">
    <property type="entry name" value="ENDONUCLEASE-RELATED"/>
    <property type="match status" value="1"/>
</dbReference>
<dbReference type="InterPro" id="IPR052160">
    <property type="entry name" value="Gypsy_RT_Integrase-like"/>
</dbReference>
<feature type="domain" description="Integrase catalytic" evidence="1">
    <location>
        <begin position="4"/>
        <end position="163"/>
    </location>
</feature>
<name>A0A7I8KVH7_SPIIN</name>
<organism evidence="2 3">
    <name type="scientific">Spirodela intermedia</name>
    <name type="common">Intermediate duckweed</name>
    <dbReference type="NCBI Taxonomy" id="51605"/>
    <lineage>
        <taxon>Eukaryota</taxon>
        <taxon>Viridiplantae</taxon>
        <taxon>Streptophyta</taxon>
        <taxon>Embryophyta</taxon>
        <taxon>Tracheophyta</taxon>
        <taxon>Spermatophyta</taxon>
        <taxon>Magnoliopsida</taxon>
        <taxon>Liliopsida</taxon>
        <taxon>Araceae</taxon>
        <taxon>Lemnoideae</taxon>
        <taxon>Spirodela</taxon>
    </lineage>
</organism>
<dbReference type="GO" id="GO:0003676">
    <property type="term" value="F:nucleic acid binding"/>
    <property type="evidence" value="ECO:0007669"/>
    <property type="project" value="InterPro"/>
</dbReference>
<keyword evidence="3" id="KW-1185">Reference proteome</keyword>
<dbReference type="FunFam" id="3.30.420.10:FF:000032">
    <property type="entry name" value="Retrovirus-related Pol polyprotein from transposon 297-like Protein"/>
    <property type="match status" value="1"/>
</dbReference>
<dbReference type="Proteomes" id="UP000663760">
    <property type="component" value="Chromosome 9"/>
</dbReference>
<dbReference type="AlphaFoldDB" id="A0A7I8KVH7"/>
<dbReference type="InterPro" id="IPR036397">
    <property type="entry name" value="RNaseH_sf"/>
</dbReference>
<evidence type="ECO:0000313" key="2">
    <source>
        <dbReference type="EMBL" id="CAA7401810.1"/>
    </source>
</evidence>
<dbReference type="GO" id="GO:0015074">
    <property type="term" value="P:DNA integration"/>
    <property type="evidence" value="ECO:0007669"/>
    <property type="project" value="InterPro"/>
</dbReference>
<protein>
    <recommendedName>
        <fullName evidence="1">Integrase catalytic domain-containing protein</fullName>
    </recommendedName>
</protein>
<accession>A0A7I8KVH7</accession>
<dbReference type="InterPro" id="IPR012337">
    <property type="entry name" value="RNaseH-like_sf"/>
</dbReference>
<dbReference type="InterPro" id="IPR001584">
    <property type="entry name" value="Integrase_cat-core"/>
</dbReference>
<evidence type="ECO:0000313" key="3">
    <source>
        <dbReference type="Proteomes" id="UP000663760"/>
    </source>
</evidence>
<dbReference type="SUPFAM" id="SSF53098">
    <property type="entry name" value="Ribonuclease H-like"/>
    <property type="match status" value="1"/>
</dbReference>
<dbReference type="Gene3D" id="3.30.420.10">
    <property type="entry name" value="Ribonuclease H-like superfamily/Ribonuclease H"/>
    <property type="match status" value="1"/>
</dbReference>
<dbReference type="PROSITE" id="PS50994">
    <property type="entry name" value="INTEGRASE"/>
    <property type="match status" value="1"/>
</dbReference>
<dbReference type="OrthoDB" id="670199at2759"/>
<dbReference type="Pfam" id="PF00665">
    <property type="entry name" value="rve"/>
    <property type="match status" value="1"/>
</dbReference>
<evidence type="ECO:0000259" key="1">
    <source>
        <dbReference type="PROSITE" id="PS50994"/>
    </source>
</evidence>
<reference evidence="2" key="1">
    <citation type="submission" date="2020-02" db="EMBL/GenBank/DDBJ databases">
        <authorList>
            <person name="Scholz U."/>
            <person name="Mascher M."/>
            <person name="Fiebig A."/>
        </authorList>
    </citation>
    <scope>NUCLEOTIDE SEQUENCE</scope>
</reference>
<gene>
    <name evidence="2" type="ORF">SI8410_09012488</name>
</gene>
<dbReference type="EMBL" id="LR746272">
    <property type="protein sequence ID" value="CAA7401810.1"/>
    <property type="molecule type" value="Genomic_DNA"/>
</dbReference>
<proteinExistence type="predicted"/>
<sequence>MSNMLVVEIFDVWGIDFMGPFPSAEKYEYILLAVDYVSKWVEAIPTRTNDHKIVMKFVQENIFSRFGCPRVIISDGGTHFTNKNFRELLKKNGVHHRVATPYHPQTNGQAEVANREIQRILRKIVRPDRKDWPTKLQDALWAYRTAYKNPIGMSPFRLIFGKPCHLPVEIEHKALWAIKNLCMDEKSAGGHRIFQLHELEELRNEAYENHRIYKEKTKTFHDKYISRKKFDVGQKVWLYDSRLKLFPGKLKSKWKGPYVVEETYDHGAVMIKDPKSDHNFKVNGQRLKHYIEHECLAEKEILLLKEIQE</sequence>